<dbReference type="InterPro" id="IPR050765">
    <property type="entry name" value="Riboflavin_Biosynth_HTPR"/>
</dbReference>
<dbReference type="AlphaFoldDB" id="A0A1G7DAZ0"/>
<keyword evidence="3" id="KW-1185">Reference proteome</keyword>
<proteinExistence type="predicted"/>
<dbReference type="InterPro" id="IPR002734">
    <property type="entry name" value="RibDG_C"/>
</dbReference>
<dbReference type="Pfam" id="PF01872">
    <property type="entry name" value="RibD_C"/>
    <property type="match status" value="1"/>
</dbReference>
<dbReference type="SUPFAM" id="SSF53597">
    <property type="entry name" value="Dihydrofolate reductase-like"/>
    <property type="match status" value="1"/>
</dbReference>
<evidence type="ECO:0000259" key="1">
    <source>
        <dbReference type="Pfam" id="PF01872"/>
    </source>
</evidence>
<dbReference type="EMBL" id="FMZH01000024">
    <property type="protein sequence ID" value="SDE48086.1"/>
    <property type="molecule type" value="Genomic_DNA"/>
</dbReference>
<dbReference type="PANTHER" id="PTHR38011:SF11">
    <property type="entry name" value="2,5-DIAMINO-6-RIBOSYLAMINO-4(3H)-PYRIMIDINONE 5'-PHOSPHATE REDUCTASE"/>
    <property type="match status" value="1"/>
</dbReference>
<accession>A0A1G7DAZ0</accession>
<dbReference type="Gene3D" id="3.40.430.10">
    <property type="entry name" value="Dihydrofolate Reductase, subunit A"/>
    <property type="match status" value="1"/>
</dbReference>
<dbReference type="Proteomes" id="UP000199455">
    <property type="component" value="Unassembled WGS sequence"/>
</dbReference>
<sequence>MLNIFIVLVRSVQLSGRSFVHICILNIKNMRKLILGLAISLDGYIEGAKGEYDWCFTDQDYGLKAFFDRIDAMFIGRKSYEMMQQHESSSDAAIPDMPVLTEYVFSETLESVKSGAILIAEDTITEARRIKAEPGKDIWLFGGASLSESMMQAGLVDELWLSVHPVLLGSGKPLFHQHSNRISLHLLESKTYETGLVSLRYKVINS</sequence>
<evidence type="ECO:0000313" key="2">
    <source>
        <dbReference type="EMBL" id="SDE48086.1"/>
    </source>
</evidence>
<dbReference type="GO" id="GO:0008703">
    <property type="term" value="F:5-amino-6-(5-phosphoribosylamino)uracil reductase activity"/>
    <property type="evidence" value="ECO:0007669"/>
    <property type="project" value="InterPro"/>
</dbReference>
<evidence type="ECO:0000313" key="3">
    <source>
        <dbReference type="Proteomes" id="UP000199455"/>
    </source>
</evidence>
<dbReference type="InterPro" id="IPR024072">
    <property type="entry name" value="DHFR-like_dom_sf"/>
</dbReference>
<dbReference type="STRING" id="390242.SAMN04488024_1246"/>
<gene>
    <name evidence="2" type="ORF">SAMN04488024_1246</name>
</gene>
<feature type="domain" description="Bacterial bifunctional deaminase-reductase C-terminal" evidence="1">
    <location>
        <begin position="31"/>
        <end position="197"/>
    </location>
</feature>
<protein>
    <submittedName>
        <fullName evidence="2">Dihydrofolate reductase</fullName>
    </submittedName>
</protein>
<organism evidence="2 3">
    <name type="scientific">Pedobacter soli</name>
    <dbReference type="NCBI Taxonomy" id="390242"/>
    <lineage>
        <taxon>Bacteria</taxon>
        <taxon>Pseudomonadati</taxon>
        <taxon>Bacteroidota</taxon>
        <taxon>Sphingobacteriia</taxon>
        <taxon>Sphingobacteriales</taxon>
        <taxon>Sphingobacteriaceae</taxon>
        <taxon>Pedobacter</taxon>
    </lineage>
</organism>
<dbReference type="PANTHER" id="PTHR38011">
    <property type="entry name" value="DIHYDROFOLATE REDUCTASE FAMILY PROTEIN (AFU_ORTHOLOGUE AFUA_8G06820)"/>
    <property type="match status" value="1"/>
</dbReference>
<dbReference type="GO" id="GO:0009231">
    <property type="term" value="P:riboflavin biosynthetic process"/>
    <property type="evidence" value="ECO:0007669"/>
    <property type="project" value="InterPro"/>
</dbReference>
<name>A0A1G7DAZ0_9SPHI</name>
<reference evidence="3" key="1">
    <citation type="submission" date="2016-10" db="EMBL/GenBank/DDBJ databases">
        <authorList>
            <person name="Varghese N."/>
            <person name="Submissions S."/>
        </authorList>
    </citation>
    <scope>NUCLEOTIDE SEQUENCE [LARGE SCALE GENOMIC DNA]</scope>
    <source>
        <strain evidence="3">DSM 18609</strain>
    </source>
</reference>